<evidence type="ECO:0000256" key="1">
    <source>
        <dbReference type="SAM" id="MobiDB-lite"/>
    </source>
</evidence>
<dbReference type="Proteomes" id="UP000299102">
    <property type="component" value="Unassembled WGS sequence"/>
</dbReference>
<dbReference type="EMBL" id="BGZK01003469">
    <property type="protein sequence ID" value="GBP01672.1"/>
    <property type="molecule type" value="Genomic_DNA"/>
</dbReference>
<evidence type="ECO:0000313" key="3">
    <source>
        <dbReference type="Proteomes" id="UP000299102"/>
    </source>
</evidence>
<protein>
    <submittedName>
        <fullName evidence="2">Uncharacterized protein</fullName>
    </submittedName>
</protein>
<evidence type="ECO:0000313" key="2">
    <source>
        <dbReference type="EMBL" id="GBP01672.1"/>
    </source>
</evidence>
<proteinExistence type="predicted"/>
<feature type="region of interest" description="Disordered" evidence="1">
    <location>
        <begin position="1"/>
        <end position="24"/>
    </location>
</feature>
<reference evidence="2 3" key="1">
    <citation type="journal article" date="2019" name="Commun. Biol.">
        <title>The bagworm genome reveals a unique fibroin gene that provides high tensile strength.</title>
        <authorList>
            <person name="Kono N."/>
            <person name="Nakamura H."/>
            <person name="Ohtoshi R."/>
            <person name="Tomita M."/>
            <person name="Numata K."/>
            <person name="Arakawa K."/>
        </authorList>
    </citation>
    <scope>NUCLEOTIDE SEQUENCE [LARGE SCALE GENOMIC DNA]</scope>
</reference>
<accession>A0A4C1SHQ5</accession>
<name>A0A4C1SHQ5_EUMVA</name>
<gene>
    <name evidence="2" type="ORF">EVAR_90462_1</name>
</gene>
<feature type="compositionally biased region" description="Low complexity" evidence="1">
    <location>
        <begin position="7"/>
        <end position="24"/>
    </location>
</feature>
<organism evidence="2 3">
    <name type="scientific">Eumeta variegata</name>
    <name type="common">Bagworm moth</name>
    <name type="synonym">Eumeta japonica</name>
    <dbReference type="NCBI Taxonomy" id="151549"/>
    <lineage>
        <taxon>Eukaryota</taxon>
        <taxon>Metazoa</taxon>
        <taxon>Ecdysozoa</taxon>
        <taxon>Arthropoda</taxon>
        <taxon>Hexapoda</taxon>
        <taxon>Insecta</taxon>
        <taxon>Pterygota</taxon>
        <taxon>Neoptera</taxon>
        <taxon>Endopterygota</taxon>
        <taxon>Lepidoptera</taxon>
        <taxon>Glossata</taxon>
        <taxon>Ditrysia</taxon>
        <taxon>Tineoidea</taxon>
        <taxon>Psychidae</taxon>
        <taxon>Oiketicinae</taxon>
        <taxon>Eumeta</taxon>
    </lineage>
</organism>
<sequence length="322" mass="35509">MYTSFTSKSPGSAASRPRPISASGATLPKEHITVLENVQHILNLAGSQAQWVLPSARCTQARRPDHLLATAETDHSPLPSFGEGGAPGEFVCTLVTRFRRALCRIGARPCPPQRSRRYVDQPVLTILHPPYRSLQRDHLSLEDRAEGSGVEYQVSSPSRHSVRGTDFALNTASVGVDLRPDHRETVHRLESGRRSRTDLGHVRGVSKSPKYGSLELPVDKVSPKSFALHLIQPGRLPHPYVERAASKDQRGMQGLCGEPGALRATLRWTASSICRTPSCRRCPSARCVQHGWLDYGNVYGPHDLRTQTHVALAARAKPYKYL</sequence>
<comment type="caution">
    <text evidence="2">The sequence shown here is derived from an EMBL/GenBank/DDBJ whole genome shotgun (WGS) entry which is preliminary data.</text>
</comment>
<dbReference type="AlphaFoldDB" id="A0A4C1SHQ5"/>
<keyword evidence="3" id="KW-1185">Reference proteome</keyword>